<accession>A0ABW4KT17</accession>
<name>A0ABW4KT17_9BURK</name>
<evidence type="ECO:0000259" key="1">
    <source>
        <dbReference type="PROSITE" id="PS50164"/>
    </source>
</evidence>
<dbReference type="CDD" id="cd10447">
    <property type="entry name" value="GIY-YIG_unchar_2"/>
    <property type="match status" value="1"/>
</dbReference>
<dbReference type="PROSITE" id="PS50164">
    <property type="entry name" value="GIY_YIG"/>
    <property type="match status" value="1"/>
</dbReference>
<dbReference type="Proteomes" id="UP001597304">
    <property type="component" value="Unassembled WGS sequence"/>
</dbReference>
<protein>
    <submittedName>
        <fullName evidence="2">GIY-YIG nuclease family protein</fullName>
    </submittedName>
</protein>
<dbReference type="InterPro" id="IPR000305">
    <property type="entry name" value="GIY-YIG_endonuc"/>
</dbReference>
<keyword evidence="3" id="KW-1185">Reference proteome</keyword>
<dbReference type="EMBL" id="JBHUEJ010000015">
    <property type="protein sequence ID" value="MFD1710408.1"/>
    <property type="molecule type" value="Genomic_DNA"/>
</dbReference>
<gene>
    <name evidence="2" type="ORF">ACFSF0_07305</name>
</gene>
<sequence>MATGRSIRLFLVDGTPNGLLTAEIMNWTGHVLTAPRSKLVELIKRPEVARTGIYFLGGPDPENQLLTRVYIGESDDISRRLQQHNRPEAQGGKDFWERVCLVTSKDMNLTKAHAKYLESRLISLASGTGRCVVGNGTSHDYRALPESDLADMAFFLEQIRTVLPVLGFNFLHDAPKAIEDQDKTPQVSPVFEMLLPRSGIEATAREIDGEFVVSKGANAREFWVGTPREGLHELLGSELRPSVR</sequence>
<dbReference type="RefSeq" id="WP_187265621.1">
    <property type="nucleotide sequence ID" value="NZ_JBHUEJ010000015.1"/>
</dbReference>
<comment type="caution">
    <text evidence="2">The sequence shown here is derived from an EMBL/GenBank/DDBJ whole genome shotgun (WGS) entry which is preliminary data.</text>
</comment>
<evidence type="ECO:0000313" key="3">
    <source>
        <dbReference type="Proteomes" id="UP001597304"/>
    </source>
</evidence>
<evidence type="ECO:0000313" key="2">
    <source>
        <dbReference type="EMBL" id="MFD1710408.1"/>
    </source>
</evidence>
<organism evidence="2 3">
    <name type="scientific">Ottowia flava</name>
    <dbReference type="NCBI Taxonomy" id="2675430"/>
    <lineage>
        <taxon>Bacteria</taxon>
        <taxon>Pseudomonadati</taxon>
        <taxon>Pseudomonadota</taxon>
        <taxon>Betaproteobacteria</taxon>
        <taxon>Burkholderiales</taxon>
        <taxon>Comamonadaceae</taxon>
        <taxon>Ottowia</taxon>
    </lineage>
</organism>
<proteinExistence type="predicted"/>
<feature type="domain" description="GIY-YIG" evidence="1">
    <location>
        <begin position="49"/>
        <end position="132"/>
    </location>
</feature>
<reference evidence="3" key="1">
    <citation type="journal article" date="2019" name="Int. J. Syst. Evol. Microbiol.">
        <title>The Global Catalogue of Microorganisms (GCM) 10K type strain sequencing project: providing services to taxonomists for standard genome sequencing and annotation.</title>
        <authorList>
            <consortium name="The Broad Institute Genomics Platform"/>
            <consortium name="The Broad Institute Genome Sequencing Center for Infectious Disease"/>
            <person name="Wu L."/>
            <person name="Ma J."/>
        </authorList>
    </citation>
    <scope>NUCLEOTIDE SEQUENCE [LARGE SCALE GENOMIC DNA]</scope>
    <source>
        <strain evidence="3">LMG 29247</strain>
    </source>
</reference>